<dbReference type="AlphaFoldDB" id="A0A433MZA1"/>
<evidence type="ECO:0000313" key="4">
    <source>
        <dbReference type="Proteomes" id="UP000268857"/>
    </source>
</evidence>
<evidence type="ECO:0000256" key="1">
    <source>
        <dbReference type="ARBA" id="ARBA00023002"/>
    </source>
</evidence>
<dbReference type="Pfam" id="PF00248">
    <property type="entry name" value="Aldo_ket_red"/>
    <property type="match status" value="1"/>
</dbReference>
<dbReference type="STRING" id="211165.GCA_000317285_01939"/>
<dbReference type="InterPro" id="IPR036812">
    <property type="entry name" value="NAD(P)_OxRdtase_dom_sf"/>
</dbReference>
<dbReference type="PANTHER" id="PTHR43625:SF40">
    <property type="entry name" value="ALDO-KETO REDUCTASE YAKC [NADP(+)]"/>
    <property type="match status" value="1"/>
</dbReference>
<dbReference type="PANTHER" id="PTHR43625">
    <property type="entry name" value="AFLATOXIN B1 ALDEHYDE REDUCTASE"/>
    <property type="match status" value="1"/>
</dbReference>
<reference evidence="3 4" key="1">
    <citation type="journal article" date="2019" name="Genome Biol. Evol.">
        <title>Day and night: Metabolic profiles and evolutionary relationships of six axenic non-marine cyanobacteria.</title>
        <authorList>
            <person name="Will S.E."/>
            <person name="Henke P."/>
            <person name="Boedeker C."/>
            <person name="Huang S."/>
            <person name="Brinkmann H."/>
            <person name="Rohde M."/>
            <person name="Jarek M."/>
            <person name="Friedl T."/>
            <person name="Seufert S."/>
            <person name="Schumacher M."/>
            <person name="Overmann J."/>
            <person name="Neumann-Schaal M."/>
            <person name="Petersen J."/>
        </authorList>
    </citation>
    <scope>NUCLEOTIDE SEQUENCE [LARGE SCALE GENOMIC DNA]</scope>
    <source>
        <strain evidence="3 4">PCC 6912</strain>
    </source>
</reference>
<name>A0A433MZA1_CHLFR</name>
<dbReference type="Gene3D" id="3.20.20.100">
    <property type="entry name" value="NADP-dependent oxidoreductase domain"/>
    <property type="match status" value="1"/>
</dbReference>
<keyword evidence="4" id="KW-1185">Reference proteome</keyword>
<dbReference type="CDD" id="cd19076">
    <property type="entry name" value="AKR_AKR13A_13D"/>
    <property type="match status" value="1"/>
</dbReference>
<gene>
    <name evidence="3" type="ORF">PCC6912_55390</name>
</gene>
<dbReference type="InterPro" id="IPR020471">
    <property type="entry name" value="AKR"/>
</dbReference>
<dbReference type="GO" id="GO:0005829">
    <property type="term" value="C:cytosol"/>
    <property type="evidence" value="ECO:0007669"/>
    <property type="project" value="UniProtKB-ARBA"/>
</dbReference>
<dbReference type="SUPFAM" id="SSF51430">
    <property type="entry name" value="NAD(P)-linked oxidoreductase"/>
    <property type="match status" value="1"/>
</dbReference>
<dbReference type="Proteomes" id="UP000268857">
    <property type="component" value="Unassembled WGS sequence"/>
</dbReference>
<evidence type="ECO:0000259" key="2">
    <source>
        <dbReference type="Pfam" id="PF00248"/>
    </source>
</evidence>
<organism evidence="3 4">
    <name type="scientific">Chlorogloeopsis fritschii PCC 6912</name>
    <dbReference type="NCBI Taxonomy" id="211165"/>
    <lineage>
        <taxon>Bacteria</taxon>
        <taxon>Bacillati</taxon>
        <taxon>Cyanobacteriota</taxon>
        <taxon>Cyanophyceae</taxon>
        <taxon>Nostocales</taxon>
        <taxon>Chlorogloeopsidaceae</taxon>
        <taxon>Chlorogloeopsis</taxon>
    </lineage>
</organism>
<evidence type="ECO:0000313" key="3">
    <source>
        <dbReference type="EMBL" id="RUR73762.1"/>
    </source>
</evidence>
<accession>A0A433MZA1</accession>
<dbReference type="PRINTS" id="PR00069">
    <property type="entry name" value="ALDKETRDTASE"/>
</dbReference>
<protein>
    <submittedName>
        <fullName evidence="3">Oxidoreductase</fullName>
    </submittedName>
</protein>
<dbReference type="FunFam" id="3.20.20.100:FF:000004">
    <property type="entry name" value="Oxidoreductase, aldo/keto reductase"/>
    <property type="match status" value="1"/>
</dbReference>
<comment type="caution">
    <text evidence="3">The sequence shown here is derived from an EMBL/GenBank/DDBJ whole genome shotgun (WGS) entry which is preliminary data.</text>
</comment>
<proteinExistence type="predicted"/>
<dbReference type="InterPro" id="IPR023210">
    <property type="entry name" value="NADP_OxRdtase_dom"/>
</dbReference>
<dbReference type="EMBL" id="RSCJ01000033">
    <property type="protein sequence ID" value="RUR73762.1"/>
    <property type="molecule type" value="Genomic_DNA"/>
</dbReference>
<feature type="domain" description="NADP-dependent oxidoreductase" evidence="2">
    <location>
        <begin position="48"/>
        <end position="339"/>
    </location>
</feature>
<dbReference type="GO" id="GO:0016491">
    <property type="term" value="F:oxidoreductase activity"/>
    <property type="evidence" value="ECO:0007669"/>
    <property type="project" value="UniProtKB-KW"/>
</dbReference>
<sequence>MARSVDKGKGIGLGEQGTGNGQQITLIKKKKPMKTRKLGKQGLVVSALGLGCMGMSEFYGEQNETESIATIHRALELGVNFLDTADMYGYGANEELVGKAIADRRDKVVLATKFGIQRSQDSSFRGVNGRPEYVHQACDASLKRLGVDYIDLYYQHRVDPNVPIEDTVGAMAELVQQGKVRYLGLSEAAPTTIRRANTVHPIAALQSEYSLWTRDPEDEILPTLRELGIGFVPYSPLGRGFLSGQITSPDDLAPDDFRRTSPRFQGENFQKNLQLVELVKAIAAEKQATPGQLALAWLLAQGEDIVPIPGTKRRQYLEENIKAVEITLTPEDLQRIDEVAPKNVAAGDRYADMSTVNR</sequence>
<keyword evidence="1" id="KW-0560">Oxidoreductase</keyword>
<dbReference type="InterPro" id="IPR050791">
    <property type="entry name" value="Aldo-Keto_reductase"/>
</dbReference>